<evidence type="ECO:0000313" key="2">
    <source>
        <dbReference type="EMBL" id="MCW6511854.1"/>
    </source>
</evidence>
<organism evidence="2 3">
    <name type="scientific">Lichenifustis flavocetrariae</name>
    <dbReference type="NCBI Taxonomy" id="2949735"/>
    <lineage>
        <taxon>Bacteria</taxon>
        <taxon>Pseudomonadati</taxon>
        <taxon>Pseudomonadota</taxon>
        <taxon>Alphaproteobacteria</taxon>
        <taxon>Hyphomicrobiales</taxon>
        <taxon>Lichenihabitantaceae</taxon>
        <taxon>Lichenifustis</taxon>
    </lineage>
</organism>
<keyword evidence="1" id="KW-1133">Transmembrane helix</keyword>
<dbReference type="Proteomes" id="UP001165667">
    <property type="component" value="Unassembled WGS sequence"/>
</dbReference>
<evidence type="ECO:0000256" key="1">
    <source>
        <dbReference type="SAM" id="Phobius"/>
    </source>
</evidence>
<comment type="caution">
    <text evidence="2">The sequence shown here is derived from an EMBL/GenBank/DDBJ whole genome shotgun (WGS) entry which is preliminary data.</text>
</comment>
<accession>A0AA42CLQ0</accession>
<feature type="transmembrane region" description="Helical" evidence="1">
    <location>
        <begin position="156"/>
        <end position="175"/>
    </location>
</feature>
<keyword evidence="3" id="KW-1185">Reference proteome</keyword>
<gene>
    <name evidence="2" type="ORF">M8523_28245</name>
</gene>
<dbReference type="EMBL" id="JAMOIM010000034">
    <property type="protein sequence ID" value="MCW6511854.1"/>
    <property type="molecule type" value="Genomic_DNA"/>
</dbReference>
<sequence>MSLITGAAQASTIVEVSGVIQGRAFTSQLNLDVVGNQALSGTGTFTGYGLTNADLVLITTSTSYNETIPGPVGFRGNDGTDFGGLDQAYPILTNGLLFDVGTTTASFGAFPLFAVYSNGNGTYGAASTGNVGGTGYYAQLSSSEVSVSVGTVSLPASAPMFGAALMALGVVGYGMKRNAKAHA</sequence>
<proteinExistence type="predicted"/>
<name>A0AA42CLQ0_9HYPH</name>
<keyword evidence="1" id="KW-0472">Membrane</keyword>
<keyword evidence="1" id="KW-0812">Transmembrane</keyword>
<dbReference type="AlphaFoldDB" id="A0AA42CLQ0"/>
<protein>
    <submittedName>
        <fullName evidence="2">Uncharacterized protein</fullName>
    </submittedName>
</protein>
<evidence type="ECO:0000313" key="3">
    <source>
        <dbReference type="Proteomes" id="UP001165667"/>
    </source>
</evidence>
<reference evidence="2" key="1">
    <citation type="submission" date="2022-05" db="EMBL/GenBank/DDBJ databases">
        <authorList>
            <person name="Pankratov T."/>
        </authorList>
    </citation>
    <scope>NUCLEOTIDE SEQUENCE</scope>
    <source>
        <strain evidence="2">BP6-180914</strain>
    </source>
</reference>